<comment type="caution">
    <text evidence="1">The sequence shown here is derived from an EMBL/GenBank/DDBJ whole genome shotgun (WGS) entry which is preliminary data.</text>
</comment>
<evidence type="ECO:0000313" key="1">
    <source>
        <dbReference type="EMBL" id="PJK30774.1"/>
    </source>
</evidence>
<dbReference type="SUPFAM" id="SSF54637">
    <property type="entry name" value="Thioesterase/thiol ester dehydrase-isomerase"/>
    <property type="match status" value="1"/>
</dbReference>
<name>A0A2M9G4Z7_9PROT</name>
<keyword evidence="2" id="KW-1185">Reference proteome</keyword>
<dbReference type="EMBL" id="PHIG01000018">
    <property type="protein sequence ID" value="PJK30774.1"/>
    <property type="molecule type" value="Genomic_DNA"/>
</dbReference>
<dbReference type="Proteomes" id="UP000229498">
    <property type="component" value="Unassembled WGS sequence"/>
</dbReference>
<dbReference type="InterPro" id="IPR029069">
    <property type="entry name" value="HotDog_dom_sf"/>
</dbReference>
<dbReference type="CDD" id="cd00586">
    <property type="entry name" value="4HBT"/>
    <property type="match status" value="1"/>
</dbReference>
<protein>
    <recommendedName>
        <fullName evidence="3">Thioesterase</fullName>
    </recommendedName>
</protein>
<reference evidence="1 2" key="1">
    <citation type="submission" date="2017-11" db="EMBL/GenBank/DDBJ databases">
        <title>Draft genome sequence of Rhizobiales bacterium SY3-13.</title>
        <authorList>
            <person name="Sun C."/>
        </authorList>
    </citation>
    <scope>NUCLEOTIDE SEQUENCE [LARGE SCALE GENOMIC DNA]</scope>
    <source>
        <strain evidence="1 2">SY3-13</strain>
    </source>
</reference>
<gene>
    <name evidence="1" type="ORF">CVT23_05240</name>
</gene>
<sequence length="135" mass="15155">MVRAEQCDHFGHMNVQFYDAALSDAFLHMLSLIGLGPAVVKQRRLGLAAVSMELKFRRELRPGDLYMVETGFLEVTERQVHTAHRMTRLTDGVLALNAHSLGFPFDLEARKRTIMPDDILAAARTFVAPKEAFGL</sequence>
<dbReference type="Gene3D" id="3.10.129.10">
    <property type="entry name" value="Hotdog Thioesterase"/>
    <property type="match status" value="1"/>
</dbReference>
<organism evidence="1 2">
    <name type="scientific">Minwuia thermotolerans</name>
    <dbReference type="NCBI Taxonomy" id="2056226"/>
    <lineage>
        <taxon>Bacteria</taxon>
        <taxon>Pseudomonadati</taxon>
        <taxon>Pseudomonadota</taxon>
        <taxon>Alphaproteobacteria</taxon>
        <taxon>Minwuiales</taxon>
        <taxon>Minwuiaceae</taxon>
        <taxon>Minwuia</taxon>
    </lineage>
</organism>
<proteinExistence type="predicted"/>
<evidence type="ECO:0008006" key="3">
    <source>
        <dbReference type="Google" id="ProtNLM"/>
    </source>
</evidence>
<dbReference type="AlphaFoldDB" id="A0A2M9G4Z7"/>
<accession>A0A2M9G4Z7</accession>
<dbReference type="Pfam" id="PF13279">
    <property type="entry name" value="4HBT_2"/>
    <property type="match status" value="1"/>
</dbReference>
<evidence type="ECO:0000313" key="2">
    <source>
        <dbReference type="Proteomes" id="UP000229498"/>
    </source>
</evidence>